<proteinExistence type="predicted"/>
<dbReference type="SUPFAM" id="SSF52402">
    <property type="entry name" value="Adenine nucleotide alpha hydrolases-like"/>
    <property type="match status" value="1"/>
</dbReference>
<dbReference type="InterPro" id="IPR006016">
    <property type="entry name" value="UspA"/>
</dbReference>
<dbReference type="PANTHER" id="PTHR31964">
    <property type="entry name" value="ADENINE NUCLEOTIDE ALPHA HYDROLASES-LIKE SUPERFAMILY PROTEIN"/>
    <property type="match status" value="1"/>
</dbReference>
<keyword evidence="3" id="KW-1185">Reference proteome</keyword>
<sequence length="173" mass="19190">MSVSTSTKPPRKVVVALDSSASEARHTAEWAINNILDPARDKVDVINAISLDSEFDATELGTSNIYVTDYLMEMQQQIEQKVNEALKQFVELFKSHGIPAESHALKSRTDSRNVIVDYTNSAKADLLILGSRDLTGWKRVFLGSFSDYVQAHVHCPVLIVREIRVSSPTPTST</sequence>
<organism evidence="2 3">
    <name type="scientific">Jimgerdemannia flammicorona</name>
    <dbReference type="NCBI Taxonomy" id="994334"/>
    <lineage>
        <taxon>Eukaryota</taxon>
        <taxon>Fungi</taxon>
        <taxon>Fungi incertae sedis</taxon>
        <taxon>Mucoromycota</taxon>
        <taxon>Mucoromycotina</taxon>
        <taxon>Endogonomycetes</taxon>
        <taxon>Endogonales</taxon>
        <taxon>Endogonaceae</taxon>
        <taxon>Jimgerdemannia</taxon>
    </lineage>
</organism>
<feature type="non-terminal residue" evidence="2">
    <location>
        <position position="173"/>
    </location>
</feature>
<evidence type="ECO:0000259" key="1">
    <source>
        <dbReference type="Pfam" id="PF00582"/>
    </source>
</evidence>
<dbReference type="Pfam" id="PF00582">
    <property type="entry name" value="Usp"/>
    <property type="match status" value="1"/>
</dbReference>
<dbReference type="PANTHER" id="PTHR31964:SF113">
    <property type="entry name" value="USPA DOMAIN-CONTAINING PROTEIN"/>
    <property type="match status" value="1"/>
</dbReference>
<dbReference type="EMBL" id="RBNJ01023769">
    <property type="protein sequence ID" value="RUS16838.1"/>
    <property type="molecule type" value="Genomic_DNA"/>
</dbReference>
<dbReference type="PRINTS" id="PR01438">
    <property type="entry name" value="UNVRSLSTRESS"/>
</dbReference>
<dbReference type="InterPro" id="IPR014729">
    <property type="entry name" value="Rossmann-like_a/b/a_fold"/>
</dbReference>
<name>A0A433PH57_9FUNG</name>
<protein>
    <recommendedName>
        <fullName evidence="1">UspA domain-containing protein</fullName>
    </recommendedName>
</protein>
<evidence type="ECO:0000313" key="3">
    <source>
        <dbReference type="Proteomes" id="UP000274822"/>
    </source>
</evidence>
<reference evidence="2 3" key="1">
    <citation type="journal article" date="2018" name="New Phytol.">
        <title>Phylogenomics of Endogonaceae and evolution of mycorrhizas within Mucoromycota.</title>
        <authorList>
            <person name="Chang Y."/>
            <person name="Desiro A."/>
            <person name="Na H."/>
            <person name="Sandor L."/>
            <person name="Lipzen A."/>
            <person name="Clum A."/>
            <person name="Barry K."/>
            <person name="Grigoriev I.V."/>
            <person name="Martin F.M."/>
            <person name="Stajich J.E."/>
            <person name="Smith M.E."/>
            <person name="Bonito G."/>
            <person name="Spatafora J.W."/>
        </authorList>
    </citation>
    <scope>NUCLEOTIDE SEQUENCE [LARGE SCALE GENOMIC DNA]</scope>
    <source>
        <strain evidence="2 3">AD002</strain>
    </source>
</reference>
<dbReference type="InterPro" id="IPR006015">
    <property type="entry name" value="Universal_stress_UspA"/>
</dbReference>
<feature type="domain" description="UspA" evidence="1">
    <location>
        <begin position="11"/>
        <end position="161"/>
    </location>
</feature>
<dbReference type="CDD" id="cd23659">
    <property type="entry name" value="USP_At3g01520-like"/>
    <property type="match status" value="1"/>
</dbReference>
<comment type="caution">
    <text evidence="2">The sequence shown here is derived from an EMBL/GenBank/DDBJ whole genome shotgun (WGS) entry which is preliminary data.</text>
</comment>
<gene>
    <name evidence="2" type="ORF">BC938DRAFT_476451</name>
</gene>
<accession>A0A433PH57</accession>
<evidence type="ECO:0000313" key="2">
    <source>
        <dbReference type="EMBL" id="RUS16838.1"/>
    </source>
</evidence>
<dbReference type="AlphaFoldDB" id="A0A433PH57"/>
<dbReference type="Gene3D" id="3.40.50.620">
    <property type="entry name" value="HUPs"/>
    <property type="match status" value="1"/>
</dbReference>
<dbReference type="Proteomes" id="UP000274822">
    <property type="component" value="Unassembled WGS sequence"/>
</dbReference>